<keyword evidence="1" id="KW-1133">Transmembrane helix</keyword>
<sequence>MKQWWEDNKPHMWVLVPIGIFVVWVLLALMSFIDPTGALLK</sequence>
<keyword evidence="1" id="KW-0812">Transmembrane</keyword>
<protein>
    <submittedName>
        <fullName evidence="2">Uncharacterized protein</fullName>
    </submittedName>
</protein>
<comment type="caution">
    <text evidence="2">The sequence shown here is derived from an EMBL/GenBank/DDBJ whole genome shotgun (WGS) entry which is preliminary data.</text>
</comment>
<accession>A0A0F9I5W7</accession>
<proteinExistence type="predicted"/>
<keyword evidence="1" id="KW-0472">Membrane</keyword>
<feature type="transmembrane region" description="Helical" evidence="1">
    <location>
        <begin position="12"/>
        <end position="33"/>
    </location>
</feature>
<evidence type="ECO:0000313" key="2">
    <source>
        <dbReference type="EMBL" id="KKM22942.1"/>
    </source>
</evidence>
<dbReference type="AlphaFoldDB" id="A0A0F9I5W7"/>
<reference evidence="2" key="1">
    <citation type="journal article" date="2015" name="Nature">
        <title>Complex archaea that bridge the gap between prokaryotes and eukaryotes.</title>
        <authorList>
            <person name="Spang A."/>
            <person name="Saw J.H."/>
            <person name="Jorgensen S.L."/>
            <person name="Zaremba-Niedzwiedzka K."/>
            <person name="Martijn J."/>
            <person name="Lind A.E."/>
            <person name="van Eijk R."/>
            <person name="Schleper C."/>
            <person name="Guy L."/>
            <person name="Ettema T.J."/>
        </authorList>
    </citation>
    <scope>NUCLEOTIDE SEQUENCE</scope>
</reference>
<gene>
    <name evidence="2" type="ORF">LCGC14_1620260</name>
</gene>
<evidence type="ECO:0000256" key="1">
    <source>
        <dbReference type="SAM" id="Phobius"/>
    </source>
</evidence>
<name>A0A0F9I5W7_9ZZZZ</name>
<organism evidence="2">
    <name type="scientific">marine sediment metagenome</name>
    <dbReference type="NCBI Taxonomy" id="412755"/>
    <lineage>
        <taxon>unclassified sequences</taxon>
        <taxon>metagenomes</taxon>
        <taxon>ecological metagenomes</taxon>
    </lineage>
</organism>
<dbReference type="EMBL" id="LAZR01013227">
    <property type="protein sequence ID" value="KKM22942.1"/>
    <property type="molecule type" value="Genomic_DNA"/>
</dbReference>